<keyword evidence="2 5" id="KW-0717">Septation</keyword>
<dbReference type="GO" id="GO:0043093">
    <property type="term" value="P:FtsZ-dependent cytokinesis"/>
    <property type="evidence" value="ECO:0007669"/>
    <property type="project" value="UniProtKB-UniRule"/>
</dbReference>
<comment type="similarity">
    <text evidence="5">Belongs to the SepF family.</text>
</comment>
<evidence type="ECO:0000256" key="1">
    <source>
        <dbReference type="ARBA" id="ARBA00022618"/>
    </source>
</evidence>
<dbReference type="AlphaFoldDB" id="A0A4Q1UET1"/>
<evidence type="ECO:0000256" key="6">
    <source>
        <dbReference type="SAM" id="MobiDB-lite"/>
    </source>
</evidence>
<reference evidence="8" key="2">
    <citation type="submission" date="2022-10" db="EMBL/GenBank/DDBJ databases">
        <title>Comparative genomic analysis and in-vitro probiotic properties of the potential probiotic L. chiayiensis AACE 3.</title>
        <authorList>
            <person name="Kang X."/>
        </authorList>
    </citation>
    <scope>NUCLEOTIDE SEQUENCE</scope>
    <source>
        <strain evidence="8">AACE 3</strain>
    </source>
</reference>
<dbReference type="PANTHER" id="PTHR35798">
    <property type="entry name" value="CELL DIVISION PROTEIN SEPF"/>
    <property type="match status" value="1"/>
</dbReference>
<feature type="region of interest" description="Disordered" evidence="6">
    <location>
        <begin position="21"/>
        <end position="40"/>
    </location>
</feature>
<gene>
    <name evidence="5 8" type="primary">sepF</name>
    <name evidence="7" type="ORF">BVJ53_01545</name>
    <name evidence="8" type="ORF">OFW50_05840</name>
</gene>
<dbReference type="EMBL" id="MSSM01000003">
    <property type="protein sequence ID" value="RXT30243.1"/>
    <property type="molecule type" value="Genomic_DNA"/>
</dbReference>
<sequence>MAFGKLGEKFNNFFAMDDDEDDYQDQEDEQTQVAQPENRDVNHYRSNKVVAMAAPTGKAAKIVVFEPRIYSDAKEIGSHLLNNRAVVINFDRIGADDARRIVDFLTGTVYAINGEIKRIGESIFLVTPANFEIDGSLASTIDSDGLNLSSQH</sequence>
<dbReference type="HAMAP" id="MF_01197">
    <property type="entry name" value="SepF"/>
    <property type="match status" value="1"/>
</dbReference>
<keyword evidence="1 5" id="KW-0132">Cell division</keyword>
<evidence type="ECO:0000256" key="3">
    <source>
        <dbReference type="ARBA" id="ARBA00023306"/>
    </source>
</evidence>
<feature type="compositionally biased region" description="Acidic residues" evidence="6">
    <location>
        <begin position="21"/>
        <end position="30"/>
    </location>
</feature>
<keyword evidence="10" id="KW-1185">Reference proteome</keyword>
<accession>A0A4Q1UET1</accession>
<name>A0A4Q1UET1_9LACO</name>
<dbReference type="InterPro" id="IPR023052">
    <property type="entry name" value="Cell_div_SepF"/>
</dbReference>
<evidence type="ECO:0000256" key="4">
    <source>
        <dbReference type="ARBA" id="ARBA00044936"/>
    </source>
</evidence>
<keyword evidence="3 5" id="KW-0131">Cell cycle</keyword>
<evidence type="ECO:0000256" key="5">
    <source>
        <dbReference type="HAMAP-Rule" id="MF_01197"/>
    </source>
</evidence>
<comment type="function">
    <text evidence="4 5">Cell division protein that is part of the divisome complex and is recruited early to the Z-ring. Probably stimulates Z-ring formation, perhaps through the cross-linking of FtsZ protofilaments. Its function overlaps with FtsA.</text>
</comment>
<dbReference type="RefSeq" id="WP_129300853.1">
    <property type="nucleotide sequence ID" value="NZ_CP074378.1"/>
</dbReference>
<reference evidence="7 9" key="1">
    <citation type="submission" date="2017-01" db="EMBL/GenBank/DDBJ databases">
        <title>Lactobacillus chiayiensis sp. nov., a lactic acid bacterium isolated from compost.</title>
        <authorList>
            <person name="Huang C.-H."/>
        </authorList>
    </citation>
    <scope>NUCLEOTIDE SEQUENCE [LARGE SCALE GENOMIC DNA]</scope>
    <source>
        <strain evidence="9">chh01</strain>
        <strain evidence="7">Chh01</strain>
    </source>
</reference>
<comment type="subcellular location">
    <subcellularLocation>
        <location evidence="5">Cytoplasm</location>
    </subcellularLocation>
    <text evidence="5">Localizes to the division site, in a FtsZ-dependent manner.</text>
</comment>
<dbReference type="EMBL" id="CP107523">
    <property type="protein sequence ID" value="UYN57585.1"/>
    <property type="molecule type" value="Genomic_DNA"/>
</dbReference>
<dbReference type="GO" id="GO:0005737">
    <property type="term" value="C:cytoplasm"/>
    <property type="evidence" value="ECO:0007669"/>
    <property type="project" value="UniProtKB-SubCell"/>
</dbReference>
<dbReference type="Proteomes" id="UP000290475">
    <property type="component" value="Unassembled WGS sequence"/>
</dbReference>
<evidence type="ECO:0000313" key="8">
    <source>
        <dbReference type="EMBL" id="UYN57585.1"/>
    </source>
</evidence>
<dbReference type="InterPro" id="IPR007561">
    <property type="entry name" value="Cell_div_SepF/SepF-rel"/>
</dbReference>
<dbReference type="Gene3D" id="3.30.110.150">
    <property type="entry name" value="SepF-like protein"/>
    <property type="match status" value="1"/>
</dbReference>
<protein>
    <recommendedName>
        <fullName evidence="5">Cell division protein SepF</fullName>
    </recommendedName>
</protein>
<dbReference type="Pfam" id="PF04472">
    <property type="entry name" value="SepF"/>
    <property type="match status" value="1"/>
</dbReference>
<proteinExistence type="inferred from homology"/>
<evidence type="ECO:0000313" key="7">
    <source>
        <dbReference type="EMBL" id="RXT30243.1"/>
    </source>
</evidence>
<dbReference type="Proteomes" id="UP001164790">
    <property type="component" value="Chromosome"/>
</dbReference>
<dbReference type="InterPro" id="IPR038594">
    <property type="entry name" value="SepF-like_sf"/>
</dbReference>
<evidence type="ECO:0000313" key="10">
    <source>
        <dbReference type="Proteomes" id="UP001164790"/>
    </source>
</evidence>
<evidence type="ECO:0000256" key="2">
    <source>
        <dbReference type="ARBA" id="ARBA00023210"/>
    </source>
</evidence>
<comment type="subunit">
    <text evidence="5">Homodimer. Interacts with FtsZ.</text>
</comment>
<organism evidence="7 9">
    <name type="scientific">Lacticaseibacillus chiayiensis</name>
    <dbReference type="NCBI Taxonomy" id="2100821"/>
    <lineage>
        <taxon>Bacteria</taxon>
        <taxon>Bacillati</taxon>
        <taxon>Bacillota</taxon>
        <taxon>Bacilli</taxon>
        <taxon>Lactobacillales</taxon>
        <taxon>Lactobacillaceae</taxon>
        <taxon>Lacticaseibacillus</taxon>
    </lineage>
</organism>
<keyword evidence="5" id="KW-0963">Cytoplasm</keyword>
<dbReference type="PANTHER" id="PTHR35798:SF1">
    <property type="entry name" value="CELL DIVISION PROTEIN SEPF"/>
    <property type="match status" value="1"/>
</dbReference>
<dbReference type="GO" id="GO:0000917">
    <property type="term" value="P:division septum assembly"/>
    <property type="evidence" value="ECO:0007669"/>
    <property type="project" value="UniProtKB-KW"/>
</dbReference>
<evidence type="ECO:0000313" key="9">
    <source>
        <dbReference type="Proteomes" id="UP000290475"/>
    </source>
</evidence>